<comment type="caution">
    <text evidence="7">The sequence shown here is derived from an EMBL/GenBank/DDBJ whole genome shotgun (WGS) entry which is preliminary data.</text>
</comment>
<evidence type="ECO:0000256" key="3">
    <source>
        <dbReference type="ARBA" id="ARBA00022801"/>
    </source>
</evidence>
<evidence type="ECO:0000256" key="2">
    <source>
        <dbReference type="ARBA" id="ARBA00022729"/>
    </source>
</evidence>
<evidence type="ECO:0000256" key="1">
    <source>
        <dbReference type="ARBA" id="ARBA00005382"/>
    </source>
</evidence>
<gene>
    <name evidence="7" type="ORF">DLM85_00175</name>
</gene>
<dbReference type="SUPFAM" id="SSF51445">
    <property type="entry name" value="(Trans)glycosidases"/>
    <property type="match status" value="1"/>
</dbReference>
<comment type="similarity">
    <text evidence="1 4">Belongs to the glycosyl hydrolase 30 family.</text>
</comment>
<dbReference type="GO" id="GO:0006680">
    <property type="term" value="P:glucosylceramide catabolic process"/>
    <property type="evidence" value="ECO:0007669"/>
    <property type="project" value="TreeGrafter"/>
</dbReference>
<dbReference type="Pfam" id="PF02055">
    <property type="entry name" value="Glyco_hydro_30"/>
    <property type="match status" value="1"/>
</dbReference>
<evidence type="ECO:0000259" key="5">
    <source>
        <dbReference type="Pfam" id="PF02055"/>
    </source>
</evidence>
<sequence length="472" mass="51176">MVLGAALAPQPGFAQAPAKVGTAKPAKAGPAATLWLTTPDQAQLLREQPGKLAFRPAAAKTTGPVIELNDAQRYQRIDGFGYCLTGGSAELLHRMGAAERAQLLRELFAIDGTNIGVSYLRLSIGASDLDAQVFSYDDLPAGQTDPELKHFSLQPDRAHLLPVLKEILAINPRIKLLGSPWSPPPWMKTNGESKGGSLKPECYDAYARYFVKYVQGMAQEGVRIDAITIQNEPLHPGNNPSLLMPAEQQAEFIKKALGPAFKAARLDTKIIVYDHNCDKPEYPLTILRDPEAAQYVDGSAFHMYAGQIEALSAVHDAFPQKNVYFTEQWIGAPGKFAGDLAWHVRTLVIGATRNWARTVLEWNLAADPQQNPHTPGGCTECLGALTLDGNAVTRNPAYYIIGHASKWARPGSVRVASTEPDKLPNVAFRTPAGQHVLIVLNDAAAPQRFRIRLGGRETAAQLPAGAVGTYVW</sequence>
<dbReference type="Gene3D" id="2.60.40.1180">
    <property type="entry name" value="Golgi alpha-mannosidase II"/>
    <property type="match status" value="1"/>
</dbReference>
<evidence type="ECO:0000313" key="8">
    <source>
        <dbReference type="Proteomes" id="UP000248553"/>
    </source>
</evidence>
<keyword evidence="4" id="KW-0326">Glycosidase</keyword>
<dbReference type="EMBL" id="QHKM01000001">
    <property type="protein sequence ID" value="RAK69319.1"/>
    <property type="molecule type" value="Genomic_DNA"/>
</dbReference>
<dbReference type="InterPro" id="IPR001139">
    <property type="entry name" value="Glyco_hydro_30"/>
</dbReference>
<dbReference type="Pfam" id="PF17189">
    <property type="entry name" value="Glyco_hydro_30C"/>
    <property type="match status" value="1"/>
</dbReference>
<dbReference type="InterPro" id="IPR033452">
    <property type="entry name" value="GH30_C"/>
</dbReference>
<dbReference type="PANTHER" id="PTHR11069:SF23">
    <property type="entry name" value="LYSOSOMAL ACID GLUCOSYLCERAMIDASE"/>
    <property type="match status" value="1"/>
</dbReference>
<dbReference type="InterPro" id="IPR017853">
    <property type="entry name" value="GH"/>
</dbReference>
<evidence type="ECO:0000259" key="6">
    <source>
        <dbReference type="Pfam" id="PF17189"/>
    </source>
</evidence>
<dbReference type="PANTHER" id="PTHR11069">
    <property type="entry name" value="GLUCOSYLCERAMIDASE"/>
    <property type="match status" value="1"/>
</dbReference>
<keyword evidence="2" id="KW-0732">Signal</keyword>
<evidence type="ECO:0000256" key="4">
    <source>
        <dbReference type="RuleBase" id="RU361188"/>
    </source>
</evidence>
<feature type="domain" description="Glycosyl hydrolase family 30 beta sandwich" evidence="6">
    <location>
        <begin position="411"/>
        <end position="470"/>
    </location>
</feature>
<name>A0A328BRP4_9BACT</name>
<dbReference type="Proteomes" id="UP000248553">
    <property type="component" value="Unassembled WGS sequence"/>
</dbReference>
<keyword evidence="8" id="KW-1185">Reference proteome</keyword>
<dbReference type="Gene3D" id="3.20.20.80">
    <property type="entry name" value="Glycosidases"/>
    <property type="match status" value="1"/>
</dbReference>
<dbReference type="InterPro" id="IPR033453">
    <property type="entry name" value="Glyco_hydro_30_TIM-barrel"/>
</dbReference>
<dbReference type="AlphaFoldDB" id="A0A328BRP4"/>
<organism evidence="7 8">
    <name type="scientific">Hymenobacter edaphi</name>
    <dbReference type="NCBI Taxonomy" id="2211146"/>
    <lineage>
        <taxon>Bacteria</taxon>
        <taxon>Pseudomonadati</taxon>
        <taxon>Bacteroidota</taxon>
        <taxon>Cytophagia</taxon>
        <taxon>Cytophagales</taxon>
        <taxon>Hymenobacteraceae</taxon>
        <taxon>Hymenobacter</taxon>
    </lineage>
</organism>
<protein>
    <submittedName>
        <fullName evidence="7">Glucosylceramidase</fullName>
    </submittedName>
</protein>
<keyword evidence="3 4" id="KW-0378">Hydrolase</keyword>
<feature type="domain" description="Glycosyl hydrolase family 30 TIM-barrel" evidence="5">
    <location>
        <begin position="77"/>
        <end position="407"/>
    </location>
</feature>
<dbReference type="GO" id="GO:0004348">
    <property type="term" value="F:glucosylceramidase activity"/>
    <property type="evidence" value="ECO:0007669"/>
    <property type="project" value="InterPro"/>
</dbReference>
<dbReference type="InterPro" id="IPR013780">
    <property type="entry name" value="Glyco_hydro_b"/>
</dbReference>
<proteinExistence type="inferred from homology"/>
<reference evidence="8" key="1">
    <citation type="submission" date="2018-05" db="EMBL/GenBank/DDBJ databases">
        <authorList>
            <person name="Nie L."/>
        </authorList>
    </citation>
    <scope>NUCLEOTIDE SEQUENCE [LARGE SCALE GENOMIC DNA]</scope>
    <source>
        <strain evidence="8">NL</strain>
    </source>
</reference>
<dbReference type="OrthoDB" id="9806701at2"/>
<accession>A0A328BRP4</accession>
<dbReference type="GO" id="GO:0016020">
    <property type="term" value="C:membrane"/>
    <property type="evidence" value="ECO:0007669"/>
    <property type="project" value="GOC"/>
</dbReference>
<evidence type="ECO:0000313" key="7">
    <source>
        <dbReference type="EMBL" id="RAK69319.1"/>
    </source>
</evidence>